<dbReference type="GO" id="GO:0006353">
    <property type="term" value="P:DNA-templated transcription termination"/>
    <property type="evidence" value="ECO:0007669"/>
    <property type="project" value="InterPro"/>
</dbReference>
<accession>A0A382I8Z4</accession>
<keyword evidence="4" id="KW-0805">Transcription regulation</keyword>
<feature type="domain" description="NusB/RsmB/TIM44" evidence="6">
    <location>
        <begin position="19"/>
        <end position="115"/>
    </location>
</feature>
<dbReference type="GO" id="GO:0005829">
    <property type="term" value="C:cytosol"/>
    <property type="evidence" value="ECO:0007669"/>
    <property type="project" value="TreeGrafter"/>
</dbReference>
<dbReference type="GO" id="GO:0031564">
    <property type="term" value="P:transcription antitermination"/>
    <property type="evidence" value="ECO:0007669"/>
    <property type="project" value="UniProtKB-KW"/>
</dbReference>
<gene>
    <name evidence="7" type="ORF">METZ01_LOCUS248541</name>
</gene>
<dbReference type="GO" id="GO:0003723">
    <property type="term" value="F:RNA binding"/>
    <property type="evidence" value="ECO:0007669"/>
    <property type="project" value="UniProtKB-KW"/>
</dbReference>
<evidence type="ECO:0000256" key="2">
    <source>
        <dbReference type="ARBA" id="ARBA00022814"/>
    </source>
</evidence>
<keyword evidence="2" id="KW-0889">Transcription antitermination</keyword>
<organism evidence="7">
    <name type="scientific">marine metagenome</name>
    <dbReference type="NCBI Taxonomy" id="408172"/>
    <lineage>
        <taxon>unclassified sequences</taxon>
        <taxon>metagenomes</taxon>
        <taxon>ecological metagenomes</taxon>
    </lineage>
</organism>
<dbReference type="InterPro" id="IPR035926">
    <property type="entry name" value="NusB-like_sf"/>
</dbReference>
<evidence type="ECO:0000256" key="5">
    <source>
        <dbReference type="ARBA" id="ARBA00023163"/>
    </source>
</evidence>
<evidence type="ECO:0000313" key="7">
    <source>
        <dbReference type="EMBL" id="SVB95687.1"/>
    </source>
</evidence>
<dbReference type="Pfam" id="PF01029">
    <property type="entry name" value="NusB"/>
    <property type="match status" value="1"/>
</dbReference>
<keyword evidence="3" id="KW-0694">RNA-binding</keyword>
<dbReference type="EMBL" id="UINC01065724">
    <property type="protein sequence ID" value="SVB95687.1"/>
    <property type="molecule type" value="Genomic_DNA"/>
</dbReference>
<comment type="similarity">
    <text evidence="1">Belongs to the NusB family.</text>
</comment>
<dbReference type="NCBIfam" id="TIGR01951">
    <property type="entry name" value="nusB"/>
    <property type="match status" value="1"/>
</dbReference>
<evidence type="ECO:0000256" key="4">
    <source>
        <dbReference type="ARBA" id="ARBA00023015"/>
    </source>
</evidence>
<proteinExistence type="inferred from homology"/>
<keyword evidence="5" id="KW-0804">Transcription</keyword>
<dbReference type="Gene3D" id="1.10.940.10">
    <property type="entry name" value="NusB-like"/>
    <property type="match status" value="1"/>
</dbReference>
<evidence type="ECO:0000256" key="3">
    <source>
        <dbReference type="ARBA" id="ARBA00022884"/>
    </source>
</evidence>
<dbReference type="InterPro" id="IPR006027">
    <property type="entry name" value="NusB_RsmB_TIM44"/>
</dbReference>
<dbReference type="PANTHER" id="PTHR11078:SF3">
    <property type="entry name" value="ANTITERMINATION NUSB DOMAIN-CONTAINING PROTEIN"/>
    <property type="match status" value="1"/>
</dbReference>
<evidence type="ECO:0000259" key="6">
    <source>
        <dbReference type="Pfam" id="PF01029"/>
    </source>
</evidence>
<name>A0A382I8Z4_9ZZZZ</name>
<dbReference type="PANTHER" id="PTHR11078">
    <property type="entry name" value="N UTILIZATION SUBSTANCE PROTEIN B-RELATED"/>
    <property type="match status" value="1"/>
</dbReference>
<sequence length="123" mass="13731">MYQAELTGEEYGSVVDPFIADHNMKRADLSYFREILGGIHLAADDLQALIALKLDRGFDELDPIEKSILLLGAYELQSRIDIPYKVVINEGVELAKAFGASESFKLINSVLDELSKDVRQAEQ</sequence>
<dbReference type="InterPro" id="IPR011605">
    <property type="entry name" value="NusB_fam"/>
</dbReference>
<evidence type="ECO:0000256" key="1">
    <source>
        <dbReference type="ARBA" id="ARBA00005952"/>
    </source>
</evidence>
<reference evidence="7" key="1">
    <citation type="submission" date="2018-05" db="EMBL/GenBank/DDBJ databases">
        <authorList>
            <person name="Lanie J.A."/>
            <person name="Ng W.-L."/>
            <person name="Kazmierczak K.M."/>
            <person name="Andrzejewski T.M."/>
            <person name="Davidsen T.M."/>
            <person name="Wayne K.J."/>
            <person name="Tettelin H."/>
            <person name="Glass J.I."/>
            <person name="Rusch D."/>
            <person name="Podicherti R."/>
            <person name="Tsui H.-C.T."/>
            <person name="Winkler M.E."/>
        </authorList>
    </citation>
    <scope>NUCLEOTIDE SEQUENCE</scope>
</reference>
<protein>
    <recommendedName>
        <fullName evidence="6">NusB/RsmB/TIM44 domain-containing protein</fullName>
    </recommendedName>
</protein>
<dbReference type="SUPFAM" id="SSF48013">
    <property type="entry name" value="NusB-like"/>
    <property type="match status" value="1"/>
</dbReference>
<dbReference type="AlphaFoldDB" id="A0A382I8Z4"/>